<keyword evidence="2" id="KW-1185">Reference proteome</keyword>
<organism evidence="1 2">
    <name type="scientific">Tilletia walkeri</name>
    <dbReference type="NCBI Taxonomy" id="117179"/>
    <lineage>
        <taxon>Eukaryota</taxon>
        <taxon>Fungi</taxon>
        <taxon>Dikarya</taxon>
        <taxon>Basidiomycota</taxon>
        <taxon>Ustilaginomycotina</taxon>
        <taxon>Exobasidiomycetes</taxon>
        <taxon>Tilletiales</taxon>
        <taxon>Tilletiaceae</taxon>
        <taxon>Tilletia</taxon>
    </lineage>
</organism>
<proteinExistence type="predicted"/>
<dbReference type="AlphaFoldDB" id="A0A8X7N3E4"/>
<evidence type="ECO:0000313" key="1">
    <source>
        <dbReference type="EMBL" id="KAE8262936.1"/>
    </source>
</evidence>
<reference evidence="1" key="2">
    <citation type="journal article" date="2019" name="IMA Fungus">
        <title>Genome sequencing and comparison of five Tilletia species to identify candidate genes for the detection of regulated species infecting wheat.</title>
        <authorList>
            <person name="Nguyen H.D.T."/>
            <person name="Sultana T."/>
            <person name="Kesanakurti P."/>
            <person name="Hambleton S."/>
        </authorList>
    </citation>
    <scope>NUCLEOTIDE SEQUENCE</scope>
    <source>
        <strain evidence="1">DAOMC 236422</strain>
    </source>
</reference>
<name>A0A8X7N3E4_9BASI</name>
<accession>A0A8X7N3E4</accession>
<protein>
    <submittedName>
        <fullName evidence="1">Uncharacterized protein</fullName>
    </submittedName>
</protein>
<evidence type="ECO:0000313" key="2">
    <source>
        <dbReference type="Proteomes" id="UP000078113"/>
    </source>
</evidence>
<dbReference type="Proteomes" id="UP000078113">
    <property type="component" value="Unassembled WGS sequence"/>
</dbReference>
<dbReference type="EMBL" id="LWDG02000722">
    <property type="protein sequence ID" value="KAE8262936.1"/>
    <property type="molecule type" value="Genomic_DNA"/>
</dbReference>
<sequence>MDVARLNLVTVGPGSAWELRANSERDALLGTISLNNLDGPAIVRIEHGATSVVLAILTTNAPTLRLSQILPSHQAPFKITSDKDVSLLLSAIAAIDPDEDDEPGPAQATIKRGDQVSYSYEIIGDDGASIVQWRKANGRAGIQNPDITQHLIGMGRGEVKTVAIPASLVSAAFNIVPTDRMNIKLSE</sequence>
<reference evidence="1" key="1">
    <citation type="submission" date="2016-04" db="EMBL/GenBank/DDBJ databases">
        <authorList>
            <person name="Nguyen H.D."/>
            <person name="Samba Siva P."/>
            <person name="Cullis J."/>
            <person name="Levesque C.A."/>
            <person name="Hambleton S."/>
        </authorList>
    </citation>
    <scope>NUCLEOTIDE SEQUENCE</scope>
    <source>
        <strain evidence="1">DAOMC 236422</strain>
    </source>
</reference>
<gene>
    <name evidence="1" type="ORF">A4X09_0g7353</name>
</gene>
<comment type="caution">
    <text evidence="1">The sequence shown here is derived from an EMBL/GenBank/DDBJ whole genome shotgun (WGS) entry which is preliminary data.</text>
</comment>